<dbReference type="SUPFAM" id="SSF143100">
    <property type="entry name" value="TTHA1013/TTHA0281-like"/>
    <property type="match status" value="1"/>
</dbReference>
<reference evidence="2" key="1">
    <citation type="submission" date="2019-02" db="EMBL/GenBank/DDBJ databases">
        <title>Draft genome sequence of Planktothrix agardhii NIES-905.</title>
        <authorList>
            <person name="Yamaguchi H."/>
            <person name="Suzuki S."/>
            <person name="Kawachi M."/>
        </authorList>
    </citation>
    <scope>NUCLEOTIDE SEQUENCE [LARGE SCALE GENOMIC DNA]</scope>
    <source>
        <strain evidence="2">CCAP 1459/11A</strain>
    </source>
</reference>
<dbReference type="InterPro" id="IPR035069">
    <property type="entry name" value="TTHA1013/TTHA0281-like"/>
</dbReference>
<evidence type="ECO:0000313" key="1">
    <source>
        <dbReference type="EMBL" id="GDZ94738.1"/>
    </source>
</evidence>
<organism evidence="1 2">
    <name type="scientific">Planktothrix agardhii CCAP 1459/11A</name>
    <dbReference type="NCBI Taxonomy" id="282420"/>
    <lineage>
        <taxon>Bacteria</taxon>
        <taxon>Bacillati</taxon>
        <taxon>Cyanobacteriota</taxon>
        <taxon>Cyanophyceae</taxon>
        <taxon>Oscillatoriophycideae</taxon>
        <taxon>Oscillatoriales</taxon>
        <taxon>Microcoleaceae</taxon>
        <taxon>Planktothrix</taxon>
    </lineage>
</organism>
<dbReference type="InterPro" id="IPR007367">
    <property type="entry name" value="DUF433"/>
</dbReference>
<comment type="caution">
    <text evidence="1">The sequence shown here is derived from an EMBL/GenBank/DDBJ whole genome shotgun (WGS) entry which is preliminary data.</text>
</comment>
<dbReference type="PANTHER" id="PTHR34849:SF1">
    <property type="entry name" value="SLR0770 PROTEIN"/>
    <property type="match status" value="1"/>
</dbReference>
<evidence type="ECO:0000313" key="2">
    <source>
        <dbReference type="Proteomes" id="UP000299794"/>
    </source>
</evidence>
<dbReference type="AlphaFoldDB" id="A0A4P5ZF91"/>
<evidence type="ECO:0008006" key="3">
    <source>
        <dbReference type="Google" id="ProtNLM"/>
    </source>
</evidence>
<proteinExistence type="predicted"/>
<dbReference type="Gene3D" id="1.10.10.10">
    <property type="entry name" value="Winged helix-like DNA-binding domain superfamily/Winged helix DNA-binding domain"/>
    <property type="match status" value="1"/>
</dbReference>
<dbReference type="RefSeq" id="WP_237157233.1">
    <property type="nucleotide sequence ID" value="NZ_BJCD01000047.1"/>
</dbReference>
<gene>
    <name evidence="1" type="ORF">PA905_26940</name>
</gene>
<name>A0A4P5ZF91_PLAAG</name>
<dbReference type="InterPro" id="IPR009057">
    <property type="entry name" value="Homeodomain-like_sf"/>
</dbReference>
<dbReference type="Proteomes" id="UP000299794">
    <property type="component" value="Unassembled WGS sequence"/>
</dbReference>
<dbReference type="SUPFAM" id="SSF46689">
    <property type="entry name" value="Homeodomain-like"/>
    <property type="match status" value="1"/>
</dbReference>
<protein>
    <recommendedName>
        <fullName evidence="3">DUF433 domain-containing protein</fullName>
    </recommendedName>
</protein>
<sequence length="183" mass="20697">MSYKVNVSIEKTDSGYLAYCPELSEQTFQGDSLDLIFSELKTVIQADYQHQVSSETKRKPIWEIAQDLTQDITEDELKLFTTNLNMSTTLTDIGTLIISTPGICGGRPRIAGTRMSVMSIAIDYNAGMTVEEILQEFPHLNLGQIYAALTYYHVNKSSMDQEIMAYYEECDRLEKEHSARTVS</sequence>
<accession>A0A4P5ZF91</accession>
<dbReference type="Pfam" id="PF04255">
    <property type="entry name" value="DUF433"/>
    <property type="match status" value="1"/>
</dbReference>
<dbReference type="InterPro" id="IPR036388">
    <property type="entry name" value="WH-like_DNA-bd_sf"/>
</dbReference>
<dbReference type="EMBL" id="BJCD01000047">
    <property type="protein sequence ID" value="GDZ94738.1"/>
    <property type="molecule type" value="Genomic_DNA"/>
</dbReference>
<dbReference type="PANTHER" id="PTHR34849">
    <property type="entry name" value="SSL5025 PROTEIN"/>
    <property type="match status" value="1"/>
</dbReference>